<dbReference type="Pfam" id="PF01590">
    <property type="entry name" value="GAF"/>
    <property type="match status" value="1"/>
</dbReference>
<comment type="catalytic activity">
    <reaction evidence="2">
        <text>2 GTP = 3',3'-c-di-GMP + 2 diphosphate</text>
        <dbReference type="Rhea" id="RHEA:24898"/>
        <dbReference type="ChEBI" id="CHEBI:33019"/>
        <dbReference type="ChEBI" id="CHEBI:37565"/>
        <dbReference type="ChEBI" id="CHEBI:58805"/>
        <dbReference type="EC" id="2.7.7.65"/>
    </reaction>
</comment>
<dbReference type="OrthoDB" id="9812260at2"/>
<feature type="domain" description="GGDEF" evidence="3">
    <location>
        <begin position="194"/>
        <end position="324"/>
    </location>
</feature>
<dbReference type="SUPFAM" id="SSF55781">
    <property type="entry name" value="GAF domain-like"/>
    <property type="match status" value="1"/>
</dbReference>
<evidence type="ECO:0000256" key="2">
    <source>
        <dbReference type="ARBA" id="ARBA00034247"/>
    </source>
</evidence>
<protein>
    <recommendedName>
        <fullName evidence="1">diguanylate cyclase</fullName>
        <ecNumber evidence="1">2.7.7.65</ecNumber>
    </recommendedName>
</protein>
<dbReference type="InterPro" id="IPR043128">
    <property type="entry name" value="Rev_trsase/Diguanyl_cyclase"/>
</dbReference>
<dbReference type="PROSITE" id="PS50887">
    <property type="entry name" value="GGDEF"/>
    <property type="match status" value="1"/>
</dbReference>
<dbReference type="SMART" id="SM00267">
    <property type="entry name" value="GGDEF"/>
    <property type="match status" value="1"/>
</dbReference>
<dbReference type="CDD" id="cd01949">
    <property type="entry name" value="GGDEF"/>
    <property type="match status" value="1"/>
</dbReference>
<dbReference type="Gene3D" id="3.30.70.270">
    <property type="match status" value="1"/>
</dbReference>
<dbReference type="GO" id="GO:0052621">
    <property type="term" value="F:diguanylate cyclase activity"/>
    <property type="evidence" value="ECO:0007669"/>
    <property type="project" value="UniProtKB-EC"/>
</dbReference>
<dbReference type="NCBIfam" id="TIGR00254">
    <property type="entry name" value="GGDEF"/>
    <property type="match status" value="1"/>
</dbReference>
<dbReference type="FunFam" id="3.30.70.270:FF:000001">
    <property type="entry name" value="Diguanylate cyclase domain protein"/>
    <property type="match status" value="1"/>
</dbReference>
<evidence type="ECO:0000256" key="1">
    <source>
        <dbReference type="ARBA" id="ARBA00012528"/>
    </source>
</evidence>
<organism evidence="4 5">
    <name type="scientific">Aureimonas altamirensis</name>
    <dbReference type="NCBI Taxonomy" id="370622"/>
    <lineage>
        <taxon>Bacteria</taxon>
        <taxon>Pseudomonadati</taxon>
        <taxon>Pseudomonadota</taxon>
        <taxon>Alphaproteobacteria</taxon>
        <taxon>Hyphomicrobiales</taxon>
        <taxon>Aurantimonadaceae</taxon>
        <taxon>Aureimonas</taxon>
    </lineage>
</organism>
<evidence type="ECO:0000259" key="3">
    <source>
        <dbReference type="PROSITE" id="PS50887"/>
    </source>
</evidence>
<gene>
    <name evidence="4" type="ORF">LA66_03145</name>
</gene>
<dbReference type="InterPro" id="IPR029787">
    <property type="entry name" value="Nucleotide_cyclase"/>
</dbReference>
<dbReference type="InterPro" id="IPR050469">
    <property type="entry name" value="Diguanylate_Cyclase"/>
</dbReference>
<dbReference type="PANTHER" id="PTHR45138">
    <property type="entry name" value="REGULATORY COMPONENTS OF SENSORY TRANSDUCTION SYSTEM"/>
    <property type="match status" value="1"/>
</dbReference>
<dbReference type="SMART" id="SM00065">
    <property type="entry name" value="GAF"/>
    <property type="match status" value="1"/>
</dbReference>
<dbReference type="EMBL" id="JRFJ01000001">
    <property type="protein sequence ID" value="KHJ55656.1"/>
    <property type="molecule type" value="Genomic_DNA"/>
</dbReference>
<dbReference type="InterPro" id="IPR029016">
    <property type="entry name" value="GAF-like_dom_sf"/>
</dbReference>
<dbReference type="STRING" id="370622.LA66_03145"/>
<name>A0A0B1Q8G7_9HYPH</name>
<reference evidence="4 5" key="1">
    <citation type="submission" date="2014-09" db="EMBL/GenBank/DDBJ databases">
        <title>Isolation and characterization of Aurantimonas altamirensis ON-56566 from clinical sample following a dog bite.</title>
        <authorList>
            <person name="Eshaghi A."/>
            <person name="Li A."/>
            <person name="Shahinas D."/>
            <person name="Bahn P."/>
            <person name="Kus J.V."/>
            <person name="Patel S.N."/>
        </authorList>
    </citation>
    <scope>NUCLEOTIDE SEQUENCE [LARGE SCALE GENOMIC DNA]</scope>
    <source>
        <strain evidence="4 5">ON-56566</strain>
    </source>
</reference>
<dbReference type="PANTHER" id="PTHR45138:SF9">
    <property type="entry name" value="DIGUANYLATE CYCLASE DGCM-RELATED"/>
    <property type="match status" value="1"/>
</dbReference>
<dbReference type="Proteomes" id="UP000030826">
    <property type="component" value="Unassembled WGS sequence"/>
</dbReference>
<dbReference type="EC" id="2.7.7.65" evidence="1"/>
<evidence type="ECO:0000313" key="4">
    <source>
        <dbReference type="EMBL" id="KHJ55656.1"/>
    </source>
</evidence>
<dbReference type="Pfam" id="PF00990">
    <property type="entry name" value="GGDEF"/>
    <property type="match status" value="1"/>
</dbReference>
<dbReference type="InterPro" id="IPR003018">
    <property type="entry name" value="GAF"/>
</dbReference>
<sequence length="324" mass="35736">MFHDLKLGDERGRLCAVARYDLLDTPSEPQFDTIVSLLKTIFRVPIALISIIDDRRQWYKAVEGLPIAEIPRDAAFCNYTIQSADILAIEDTTLDPRFADHPMVTGAPHLRSYLGIPLTSPDGYNIGTICILDMQPRTFGPDDYATLRQFAAVAITQFELRQIASRDALTGLATRRAFIEAAERELSRFLRHGQPVTLVIFDLDRFKSINDTYGHGIGDAVLKSASAACEAVKRSEEQIGRIGGEEFAILLVNTGLPAARIAAERFRSAIEAATIEARPDLPFTASFGLAQCNAETADVATWMDRADKALYRAKAEGRNRCVTG</sequence>
<dbReference type="SUPFAM" id="SSF55073">
    <property type="entry name" value="Nucleotide cyclase"/>
    <property type="match status" value="1"/>
</dbReference>
<accession>A0A0B1Q8G7</accession>
<dbReference type="Gene3D" id="3.30.450.40">
    <property type="match status" value="1"/>
</dbReference>
<comment type="caution">
    <text evidence="4">The sequence shown here is derived from an EMBL/GenBank/DDBJ whole genome shotgun (WGS) entry which is preliminary data.</text>
</comment>
<dbReference type="AlphaFoldDB" id="A0A0B1Q8G7"/>
<dbReference type="InterPro" id="IPR000160">
    <property type="entry name" value="GGDEF_dom"/>
</dbReference>
<evidence type="ECO:0000313" key="5">
    <source>
        <dbReference type="Proteomes" id="UP000030826"/>
    </source>
</evidence>
<proteinExistence type="predicted"/>
<dbReference type="RefSeq" id="WP_039188652.1">
    <property type="nucleotide sequence ID" value="NZ_JRFJ01000001.1"/>
</dbReference>